<dbReference type="AlphaFoldDB" id="A0A8A1LJN9"/>
<reference evidence="1" key="1">
    <citation type="submission" date="2021-01" db="EMBL/GenBank/DDBJ databases">
        <title>Chromosome-level genome assembly of a human fungal pathogen reveals clustering of transcriptionally co-regulated genes.</title>
        <authorList>
            <person name="Voorhies M."/>
            <person name="Cohen S."/>
            <person name="Shea T.P."/>
            <person name="Petrus S."/>
            <person name="Munoz J.F."/>
            <person name="Poplawski S."/>
            <person name="Goldman W.E."/>
            <person name="Michael T."/>
            <person name="Cuomo C.A."/>
            <person name="Sil A."/>
            <person name="Beyhan S."/>
        </authorList>
    </citation>
    <scope>NUCLEOTIDE SEQUENCE</scope>
    <source>
        <strain evidence="1">H88</strain>
    </source>
</reference>
<sequence>MAQALSQDIDHYPASIKQAIYLRTPSCQARLREHSAKWLPPTEETWSAKPWCRIRTTLLPIHQRCCQRSGRTWTGSCCSSLTSSWCR</sequence>
<protein>
    <submittedName>
        <fullName evidence="1">MFS transporter</fullName>
    </submittedName>
</protein>
<dbReference type="EMBL" id="CP069104">
    <property type="protein sequence ID" value="QSS54166.1"/>
    <property type="molecule type" value="Genomic_DNA"/>
</dbReference>
<proteinExistence type="predicted"/>
<evidence type="ECO:0000313" key="1">
    <source>
        <dbReference type="EMBL" id="QSS54166.1"/>
    </source>
</evidence>
<accession>A0A8A1LJN9</accession>
<dbReference type="VEuPathDB" id="FungiDB:I7I53_01640"/>
<dbReference type="Proteomes" id="UP000663419">
    <property type="component" value="Chromosome 3"/>
</dbReference>
<evidence type="ECO:0000313" key="2">
    <source>
        <dbReference type="Proteomes" id="UP000663419"/>
    </source>
</evidence>
<name>A0A8A1LJN9_AJEC8</name>
<organism evidence="1 2">
    <name type="scientific">Ajellomyces capsulatus (strain H88)</name>
    <name type="common">Darling's disease fungus</name>
    <name type="synonym">Histoplasma capsulatum</name>
    <dbReference type="NCBI Taxonomy" id="544711"/>
    <lineage>
        <taxon>Eukaryota</taxon>
        <taxon>Fungi</taxon>
        <taxon>Dikarya</taxon>
        <taxon>Ascomycota</taxon>
        <taxon>Pezizomycotina</taxon>
        <taxon>Eurotiomycetes</taxon>
        <taxon>Eurotiomycetidae</taxon>
        <taxon>Onygenales</taxon>
        <taxon>Ajellomycetaceae</taxon>
        <taxon>Histoplasma</taxon>
    </lineage>
</organism>
<gene>
    <name evidence="1" type="ORF">I7I53_01640</name>
</gene>